<evidence type="ECO:0000313" key="9">
    <source>
        <dbReference type="Proteomes" id="UP000377798"/>
    </source>
</evidence>
<reference evidence="8 9" key="1">
    <citation type="submission" date="2019-02" db="EMBL/GenBank/DDBJ databases">
        <authorList>
            <consortium name="Pathogen Informatics"/>
        </authorList>
    </citation>
    <scope>NUCLEOTIDE SEQUENCE [LARGE SCALE GENOMIC DNA]</scope>
    <source>
        <strain evidence="8 9">3012STDY7089603</strain>
    </source>
</reference>
<comment type="catalytic activity">
    <reaction evidence="6">
        <text>Exonucleolytic cleavage in either 5'- to 3'- or 3'- to 5'-direction to yield nucleoside 5'-phosphates.</text>
        <dbReference type="EC" id="3.1.11.6"/>
    </reaction>
</comment>
<accession>A0A8H2M754</accession>
<evidence type="ECO:0000256" key="3">
    <source>
        <dbReference type="ARBA" id="ARBA00022722"/>
    </source>
</evidence>
<dbReference type="EC" id="3.1.11.6" evidence="6"/>
<keyword evidence="9" id="KW-1185">Reference proteome</keyword>
<dbReference type="EMBL" id="CAACYI010000001">
    <property type="protein sequence ID" value="VFB16056.1"/>
    <property type="molecule type" value="Genomic_DNA"/>
</dbReference>
<dbReference type="NCBIfam" id="TIGR01280">
    <property type="entry name" value="xseB"/>
    <property type="match status" value="1"/>
</dbReference>
<evidence type="ECO:0000256" key="2">
    <source>
        <dbReference type="ARBA" id="ARBA00022490"/>
    </source>
</evidence>
<dbReference type="InterPro" id="IPR003761">
    <property type="entry name" value="Exonuc_VII_S"/>
</dbReference>
<comment type="caution">
    <text evidence="8">The sequence shown here is derived from an EMBL/GenBank/DDBJ whole genome shotgun (WGS) entry which is preliminary data.</text>
</comment>
<feature type="coiled-coil region" evidence="7">
    <location>
        <begin position="4"/>
        <end position="69"/>
    </location>
</feature>
<dbReference type="SUPFAM" id="SSF116842">
    <property type="entry name" value="XseB-like"/>
    <property type="match status" value="1"/>
</dbReference>
<name>A0A8H2M754_9FIRM</name>
<evidence type="ECO:0000313" key="8">
    <source>
        <dbReference type="EMBL" id="VFB16056.1"/>
    </source>
</evidence>
<keyword evidence="3 6" id="KW-0540">Nuclease</keyword>
<dbReference type="GO" id="GO:0005737">
    <property type="term" value="C:cytoplasm"/>
    <property type="evidence" value="ECO:0007669"/>
    <property type="project" value="UniProtKB-SubCell"/>
</dbReference>
<keyword evidence="4 6" id="KW-0378">Hydrolase</keyword>
<dbReference type="Pfam" id="PF02609">
    <property type="entry name" value="Exonuc_VII_S"/>
    <property type="match status" value="1"/>
</dbReference>
<comment type="function">
    <text evidence="6">Bidirectionally degrades single-stranded DNA into large acid-insoluble oligonucleotides, which are then degraded further into small acid-soluble oligonucleotides.</text>
</comment>
<comment type="subunit">
    <text evidence="6">Heterooligomer composed of large and small subunits.</text>
</comment>
<gene>
    <name evidence="6" type="primary">xseB</name>
    <name evidence="8" type="ORF">NCTC13150_00572</name>
</gene>
<dbReference type="GO" id="GO:0009318">
    <property type="term" value="C:exodeoxyribonuclease VII complex"/>
    <property type="evidence" value="ECO:0007669"/>
    <property type="project" value="UniProtKB-UniRule"/>
</dbReference>
<proteinExistence type="inferred from homology"/>
<keyword evidence="5 6" id="KW-0269">Exonuclease</keyword>
<comment type="similarity">
    <text evidence="1 6">Belongs to the XseB family.</text>
</comment>
<evidence type="ECO:0000256" key="5">
    <source>
        <dbReference type="ARBA" id="ARBA00022839"/>
    </source>
</evidence>
<dbReference type="InterPro" id="IPR037004">
    <property type="entry name" value="Exonuc_VII_ssu_sf"/>
</dbReference>
<evidence type="ECO:0000256" key="4">
    <source>
        <dbReference type="ARBA" id="ARBA00022801"/>
    </source>
</evidence>
<dbReference type="HAMAP" id="MF_00337">
    <property type="entry name" value="Exonuc_7_S"/>
    <property type="match status" value="1"/>
</dbReference>
<keyword evidence="7" id="KW-0175">Coiled coil</keyword>
<dbReference type="Proteomes" id="UP000377798">
    <property type="component" value="Unassembled WGS sequence"/>
</dbReference>
<protein>
    <recommendedName>
        <fullName evidence="6">Exodeoxyribonuclease 7 small subunit</fullName>
        <ecNumber evidence="6">3.1.11.6</ecNumber>
    </recommendedName>
    <alternativeName>
        <fullName evidence="6">Exodeoxyribonuclease VII small subunit</fullName>
        <shortName evidence="6">Exonuclease VII small subunit</shortName>
    </alternativeName>
</protein>
<evidence type="ECO:0000256" key="7">
    <source>
        <dbReference type="SAM" id="Coils"/>
    </source>
</evidence>
<sequence length="75" mass="9050">MHEELSYEENLKSLEDCLERLQREDISLEESFKSYQEALAYYKKCMKTLNDLEGRLEEYKEESQTFEKLEIGEES</sequence>
<dbReference type="RefSeq" id="WP_052099151.1">
    <property type="nucleotide sequence ID" value="NZ_CAACYI010000001.1"/>
</dbReference>
<evidence type="ECO:0000256" key="1">
    <source>
        <dbReference type="ARBA" id="ARBA00009998"/>
    </source>
</evidence>
<evidence type="ECO:0000256" key="6">
    <source>
        <dbReference type="HAMAP-Rule" id="MF_00337"/>
    </source>
</evidence>
<dbReference type="Gene3D" id="1.10.287.1040">
    <property type="entry name" value="Exonuclease VII, small subunit"/>
    <property type="match status" value="1"/>
</dbReference>
<comment type="subcellular location">
    <subcellularLocation>
        <location evidence="6">Cytoplasm</location>
    </subcellularLocation>
</comment>
<organism evidence="8 9">
    <name type="scientific">Urinicoccus massiliensis</name>
    <dbReference type="NCBI Taxonomy" id="1723382"/>
    <lineage>
        <taxon>Bacteria</taxon>
        <taxon>Bacillati</taxon>
        <taxon>Bacillota</taxon>
        <taxon>Tissierellia</taxon>
        <taxon>Tissierellales</taxon>
        <taxon>Peptoniphilaceae</taxon>
        <taxon>Urinicoccus</taxon>
    </lineage>
</organism>
<dbReference type="GO" id="GO:0008855">
    <property type="term" value="F:exodeoxyribonuclease VII activity"/>
    <property type="evidence" value="ECO:0007669"/>
    <property type="project" value="UniProtKB-UniRule"/>
</dbReference>
<dbReference type="GO" id="GO:0006308">
    <property type="term" value="P:DNA catabolic process"/>
    <property type="evidence" value="ECO:0007669"/>
    <property type="project" value="UniProtKB-UniRule"/>
</dbReference>
<dbReference type="AlphaFoldDB" id="A0A8H2M754"/>
<keyword evidence="2 6" id="KW-0963">Cytoplasm</keyword>